<accession>A0A9N9VC07</accession>
<dbReference type="PANTHER" id="PTHR43396">
    <property type="entry name" value="FLAVOHEMOPROTEIN"/>
    <property type="match status" value="1"/>
</dbReference>
<comment type="catalytic activity">
    <reaction evidence="14">
        <text>2 nitric oxide + NADH + 2 O2 = 2 nitrate + NAD(+) + H(+)</text>
        <dbReference type="Rhea" id="RHEA:19469"/>
        <dbReference type="ChEBI" id="CHEBI:15378"/>
        <dbReference type="ChEBI" id="CHEBI:15379"/>
        <dbReference type="ChEBI" id="CHEBI:16480"/>
        <dbReference type="ChEBI" id="CHEBI:17632"/>
        <dbReference type="ChEBI" id="CHEBI:57540"/>
        <dbReference type="ChEBI" id="CHEBI:57945"/>
        <dbReference type="EC" id="1.14.12.17"/>
    </reaction>
</comment>
<organism evidence="19 20">
    <name type="scientific">Clonostachys rhizophaga</name>
    <dbReference type="NCBI Taxonomy" id="160324"/>
    <lineage>
        <taxon>Eukaryota</taxon>
        <taxon>Fungi</taxon>
        <taxon>Dikarya</taxon>
        <taxon>Ascomycota</taxon>
        <taxon>Pezizomycotina</taxon>
        <taxon>Sordariomycetes</taxon>
        <taxon>Hypocreomycetidae</taxon>
        <taxon>Hypocreales</taxon>
        <taxon>Bionectriaceae</taxon>
        <taxon>Clonostachys</taxon>
    </lineage>
</organism>
<keyword evidence="13" id="KW-0520">NAD</keyword>
<dbReference type="Gene3D" id="1.10.490.10">
    <property type="entry name" value="Globins"/>
    <property type="match status" value="1"/>
</dbReference>
<keyword evidence="9" id="KW-0274">FAD</keyword>
<evidence type="ECO:0000256" key="3">
    <source>
        <dbReference type="ARBA" id="ARBA00006401"/>
    </source>
</evidence>
<feature type="domain" description="Globin" evidence="17">
    <location>
        <begin position="2"/>
        <end position="139"/>
    </location>
</feature>
<comment type="function">
    <text evidence="16">In the presence of oxygen and NADH, it has NADH oxidase activity, which leads to the generation of superoxide and H(2)O(2). Under anaerobic conditions, it also exhibits nitric oxide reductase and FAD reductase activities. However, all these reactions are much lower than NOD activity.</text>
</comment>
<comment type="catalytic activity">
    <reaction evidence="15">
        <text>2 nitric oxide + NADPH + 2 O2 = 2 nitrate + NADP(+) + H(+)</text>
        <dbReference type="Rhea" id="RHEA:19465"/>
        <dbReference type="ChEBI" id="CHEBI:15378"/>
        <dbReference type="ChEBI" id="CHEBI:15379"/>
        <dbReference type="ChEBI" id="CHEBI:16480"/>
        <dbReference type="ChEBI" id="CHEBI:17632"/>
        <dbReference type="ChEBI" id="CHEBI:57783"/>
        <dbReference type="ChEBI" id="CHEBI:58349"/>
        <dbReference type="EC" id="1.14.12.17"/>
    </reaction>
</comment>
<evidence type="ECO:0000256" key="7">
    <source>
        <dbReference type="ARBA" id="ARBA00022630"/>
    </source>
</evidence>
<dbReference type="InterPro" id="IPR001433">
    <property type="entry name" value="OxRdtase_FAD/NAD-bd"/>
</dbReference>
<feature type="domain" description="FAD-binding FR-type" evidence="18">
    <location>
        <begin position="149"/>
        <end position="271"/>
    </location>
</feature>
<dbReference type="InterPro" id="IPR017938">
    <property type="entry name" value="Riboflavin_synthase-like_b-brl"/>
</dbReference>
<evidence type="ECO:0000256" key="11">
    <source>
        <dbReference type="ARBA" id="ARBA00023002"/>
    </source>
</evidence>
<evidence type="ECO:0000259" key="17">
    <source>
        <dbReference type="PROSITE" id="PS01033"/>
    </source>
</evidence>
<evidence type="ECO:0000256" key="15">
    <source>
        <dbReference type="ARBA" id="ARBA00049433"/>
    </source>
</evidence>
<dbReference type="OrthoDB" id="436496at2759"/>
<dbReference type="Proteomes" id="UP000696573">
    <property type="component" value="Unassembled WGS sequence"/>
</dbReference>
<dbReference type="EC" id="1.14.12.17" evidence="4"/>
<dbReference type="FunFam" id="2.40.30.10:FF:000034">
    <property type="entry name" value="Flavohemoprotein"/>
    <property type="match status" value="1"/>
</dbReference>
<dbReference type="GO" id="GO:0071949">
    <property type="term" value="F:FAD binding"/>
    <property type="evidence" value="ECO:0007669"/>
    <property type="project" value="TreeGrafter"/>
</dbReference>
<evidence type="ECO:0000256" key="5">
    <source>
        <dbReference type="ARBA" id="ARBA00022575"/>
    </source>
</evidence>
<dbReference type="AlphaFoldDB" id="A0A9N9VC07"/>
<dbReference type="FunFam" id="1.10.490.10:FF:000003">
    <property type="entry name" value="Flavohemoprotein"/>
    <property type="match status" value="1"/>
</dbReference>
<keyword evidence="10" id="KW-0521">NADP</keyword>
<keyword evidence="11" id="KW-0560">Oxidoreductase</keyword>
<keyword evidence="8" id="KW-0479">Metal-binding</keyword>
<dbReference type="FunFam" id="3.40.50.80:FF:000010">
    <property type="entry name" value="Flavohemoprotein"/>
    <property type="match status" value="1"/>
</dbReference>
<dbReference type="InterPro" id="IPR017927">
    <property type="entry name" value="FAD-bd_FR_type"/>
</dbReference>
<proteinExistence type="inferred from homology"/>
<dbReference type="SUPFAM" id="SSF46458">
    <property type="entry name" value="Globin-like"/>
    <property type="match status" value="1"/>
</dbReference>
<dbReference type="GO" id="GO:0020037">
    <property type="term" value="F:heme binding"/>
    <property type="evidence" value="ECO:0007669"/>
    <property type="project" value="InterPro"/>
</dbReference>
<dbReference type="PANTHER" id="PTHR43396:SF3">
    <property type="entry name" value="FLAVOHEMOPROTEIN"/>
    <property type="match status" value="1"/>
</dbReference>
<dbReference type="GO" id="GO:0008941">
    <property type="term" value="F:nitric oxide dioxygenase NAD(P)H activity"/>
    <property type="evidence" value="ECO:0007669"/>
    <property type="project" value="UniProtKB-EC"/>
</dbReference>
<evidence type="ECO:0000256" key="16">
    <source>
        <dbReference type="ARBA" id="ARBA00056398"/>
    </source>
</evidence>
<evidence type="ECO:0000256" key="13">
    <source>
        <dbReference type="ARBA" id="ARBA00023027"/>
    </source>
</evidence>
<keyword evidence="6" id="KW-0349">Heme</keyword>
<keyword evidence="12" id="KW-0408">Iron</keyword>
<name>A0A9N9VC07_9HYPO</name>
<evidence type="ECO:0000256" key="2">
    <source>
        <dbReference type="ARBA" id="ARBA00001974"/>
    </source>
</evidence>
<dbReference type="SUPFAM" id="SSF52343">
    <property type="entry name" value="Ferredoxin reductase-like, C-terminal NADP-linked domain"/>
    <property type="match status" value="1"/>
</dbReference>
<dbReference type="Pfam" id="PF00175">
    <property type="entry name" value="NAD_binding_1"/>
    <property type="match status" value="1"/>
</dbReference>
<dbReference type="GO" id="GO:0071500">
    <property type="term" value="P:cellular response to nitrosative stress"/>
    <property type="evidence" value="ECO:0007669"/>
    <property type="project" value="TreeGrafter"/>
</dbReference>
<gene>
    <name evidence="19" type="ORF">CRHIZ90672A_00011173</name>
</gene>
<reference evidence="19" key="1">
    <citation type="submission" date="2021-10" db="EMBL/GenBank/DDBJ databases">
        <authorList>
            <person name="Piombo E."/>
        </authorList>
    </citation>
    <scope>NUCLEOTIDE SEQUENCE</scope>
</reference>
<dbReference type="GO" id="GO:0009636">
    <property type="term" value="P:response to toxic substance"/>
    <property type="evidence" value="ECO:0007669"/>
    <property type="project" value="UniProtKB-KW"/>
</dbReference>
<dbReference type="EMBL" id="CABFNQ020000653">
    <property type="protein sequence ID" value="CAH0021333.1"/>
    <property type="molecule type" value="Genomic_DNA"/>
</dbReference>
<dbReference type="GO" id="GO:0046210">
    <property type="term" value="P:nitric oxide catabolic process"/>
    <property type="evidence" value="ECO:0007669"/>
    <property type="project" value="TreeGrafter"/>
</dbReference>
<keyword evidence="7" id="KW-0285">Flavoprotein</keyword>
<dbReference type="GO" id="GO:0046872">
    <property type="term" value="F:metal ion binding"/>
    <property type="evidence" value="ECO:0007669"/>
    <property type="project" value="UniProtKB-KW"/>
</dbReference>
<dbReference type="InterPro" id="IPR000971">
    <property type="entry name" value="Globin"/>
</dbReference>
<protein>
    <recommendedName>
        <fullName evidence="4">nitric oxide dioxygenase</fullName>
        <ecNumber evidence="4">1.14.12.17</ecNumber>
    </recommendedName>
</protein>
<evidence type="ECO:0000313" key="20">
    <source>
        <dbReference type="Proteomes" id="UP000696573"/>
    </source>
</evidence>
<dbReference type="GO" id="GO:0019825">
    <property type="term" value="F:oxygen binding"/>
    <property type="evidence" value="ECO:0007669"/>
    <property type="project" value="InterPro"/>
</dbReference>
<dbReference type="CDD" id="cd08922">
    <property type="entry name" value="FHb-globin"/>
    <property type="match status" value="1"/>
</dbReference>
<dbReference type="Gene3D" id="2.40.30.10">
    <property type="entry name" value="Translation factors"/>
    <property type="match status" value="1"/>
</dbReference>
<evidence type="ECO:0000256" key="1">
    <source>
        <dbReference type="ARBA" id="ARBA00001970"/>
    </source>
</evidence>
<dbReference type="InterPro" id="IPR039261">
    <property type="entry name" value="FNR_nucleotide-bd"/>
</dbReference>
<comment type="caution">
    <text evidence="19">The sequence shown here is derived from an EMBL/GenBank/DDBJ whole genome shotgun (WGS) entry which is preliminary data.</text>
</comment>
<evidence type="ECO:0000256" key="6">
    <source>
        <dbReference type="ARBA" id="ARBA00022617"/>
    </source>
</evidence>
<evidence type="ECO:0000256" key="10">
    <source>
        <dbReference type="ARBA" id="ARBA00022857"/>
    </source>
</evidence>
<comment type="similarity">
    <text evidence="3">In the C-terminal section; belongs to the flavoprotein pyridine nucleotide cytochrome reductase family.</text>
</comment>
<keyword evidence="20" id="KW-1185">Reference proteome</keyword>
<comment type="cofactor">
    <cofactor evidence="2">
        <name>FAD</name>
        <dbReference type="ChEBI" id="CHEBI:57692"/>
    </cofactor>
</comment>
<evidence type="ECO:0000259" key="18">
    <source>
        <dbReference type="PROSITE" id="PS51384"/>
    </source>
</evidence>
<dbReference type="Gene3D" id="3.40.50.80">
    <property type="entry name" value="Nucleotide-binding domain of ferredoxin-NADP reductase (FNR) module"/>
    <property type="match status" value="1"/>
</dbReference>
<evidence type="ECO:0000256" key="9">
    <source>
        <dbReference type="ARBA" id="ARBA00022827"/>
    </source>
</evidence>
<comment type="cofactor">
    <cofactor evidence="1">
        <name>heme b</name>
        <dbReference type="ChEBI" id="CHEBI:60344"/>
    </cofactor>
</comment>
<evidence type="ECO:0000256" key="12">
    <source>
        <dbReference type="ARBA" id="ARBA00023004"/>
    </source>
</evidence>
<dbReference type="InterPro" id="IPR009050">
    <property type="entry name" value="Globin-like_sf"/>
</dbReference>
<sequence length="422" mass="46566">MAPTQAQIDIVKATIPILKEHGTTVTSTMYKNMIGNNPELRNVFSMRSQATGAQPAALAASVLAYATYIDDLPKLQHAVERIAQKHVSLFIQPDQYMIVAKYLIEAFGIVLGDAFTDEIKDAWVAAYLQLADVFIQREAALYKGDGEWTDWRDFKIVKKELENEAVASFYLEPVDGKPIPSYLPGQYISLQLPIPGVDFKQSRQFSLSEAPAKQPTYYRVSVKREETIGEADAATKEVGQVPGLVSNLLHAKYNVGDVVELSAPHGEFFVDPAVPVEGDKPIVLLSAGVGATPMRSILDAVLASPTTGTRPIKWIHAARRAGTSLFVEHAREVAAKHENVTATIFLKEVKEGQVKGQAFDFEGRLDLGKLAEEKALSLEDDGAEYFICGPESWMLFVKEWLLEHGVPLERQHLELFNTGDVV</sequence>
<dbReference type="CDD" id="cd06184">
    <property type="entry name" value="flavohem_like_fad_nad_binding"/>
    <property type="match status" value="1"/>
</dbReference>
<dbReference type="InterPro" id="IPR012292">
    <property type="entry name" value="Globin/Proto"/>
</dbReference>
<keyword evidence="5" id="KW-0216">Detoxification</keyword>
<evidence type="ECO:0000256" key="14">
    <source>
        <dbReference type="ARBA" id="ARBA00048649"/>
    </source>
</evidence>
<dbReference type="PROSITE" id="PS51384">
    <property type="entry name" value="FAD_FR"/>
    <property type="match status" value="1"/>
</dbReference>
<dbReference type="SUPFAM" id="SSF63380">
    <property type="entry name" value="Riboflavin synthase domain-like"/>
    <property type="match status" value="1"/>
</dbReference>
<dbReference type="Pfam" id="PF00042">
    <property type="entry name" value="Globin"/>
    <property type="match status" value="1"/>
</dbReference>
<evidence type="ECO:0000313" key="19">
    <source>
        <dbReference type="EMBL" id="CAH0021333.1"/>
    </source>
</evidence>
<evidence type="ECO:0000256" key="8">
    <source>
        <dbReference type="ARBA" id="ARBA00022723"/>
    </source>
</evidence>
<dbReference type="PROSITE" id="PS01033">
    <property type="entry name" value="GLOBIN"/>
    <property type="match status" value="1"/>
</dbReference>
<evidence type="ECO:0000256" key="4">
    <source>
        <dbReference type="ARBA" id="ARBA00012229"/>
    </source>
</evidence>